<dbReference type="InterPro" id="IPR036388">
    <property type="entry name" value="WH-like_DNA-bd_sf"/>
</dbReference>
<dbReference type="AlphaFoldDB" id="A0A0B6X3P5"/>
<organism evidence="1 2">
    <name type="scientific">Xenorhabdus bovienii</name>
    <name type="common">Xenorhabdus nematophila subsp. bovienii</name>
    <dbReference type="NCBI Taxonomy" id="40576"/>
    <lineage>
        <taxon>Bacteria</taxon>
        <taxon>Pseudomonadati</taxon>
        <taxon>Pseudomonadota</taxon>
        <taxon>Gammaproteobacteria</taxon>
        <taxon>Enterobacterales</taxon>
        <taxon>Morganellaceae</taxon>
        <taxon>Xenorhabdus</taxon>
    </lineage>
</organism>
<dbReference type="InterPro" id="IPR036390">
    <property type="entry name" value="WH_DNA-bd_sf"/>
</dbReference>
<sequence length="246" mass="28124">MSMILMAKAMQIKVGSTARKMVLLKLADNANDKGECFPSYQHIADQCEMTRTTAINHINVLCEMGLVRKIYRSGEKGNSSNIYRLNLDGVKIIPPSVKTTPEVVKELHHPSEEITPPSVTVTPPPSVKITPRTSHSFEPVNEPIKTIAKVAKAPRVENKYAFKGEVIKLNQKNYDNWKRIFPHIDLDTQLQRLDIEFQAEKPKNWFVTASHKLNYQNSQQADRYQHRVGTRITQPIRSEQFISENF</sequence>
<dbReference type="Proteomes" id="UP000032930">
    <property type="component" value="Chromosome"/>
</dbReference>
<dbReference type="RefSeq" id="WP_052725991.1">
    <property type="nucleotide sequence ID" value="NZ_CAWMEF010000001.1"/>
</dbReference>
<reference evidence="1 2" key="1">
    <citation type="submission" date="2014-02" db="EMBL/GenBank/DDBJ databases">
        <authorList>
            <person name="Genoscope - CEA"/>
        </authorList>
    </citation>
    <scope>NUCLEOTIDE SEQUENCE [LARGE SCALE GENOMIC DNA]</scope>
    <source>
        <strain evidence="1 2">CS03</strain>
    </source>
</reference>
<name>A0A0B6X3P5_XENBV</name>
<proteinExistence type="predicted"/>
<dbReference type="EMBL" id="FO818637">
    <property type="protein sequence ID" value="CDM88205.1"/>
    <property type="molecule type" value="Genomic_DNA"/>
</dbReference>
<protein>
    <submittedName>
        <fullName evidence="1">Putative phage replication protein</fullName>
    </submittedName>
</protein>
<accession>A0A0B6X3P5</accession>
<dbReference type="KEGG" id="xbv:XBW1_0848"/>
<dbReference type="SUPFAM" id="SSF46785">
    <property type="entry name" value="Winged helix' DNA-binding domain"/>
    <property type="match status" value="1"/>
</dbReference>
<dbReference type="Pfam" id="PF13730">
    <property type="entry name" value="HTH_36"/>
    <property type="match status" value="1"/>
</dbReference>
<gene>
    <name evidence="1" type="ORF">XBW1_0848</name>
</gene>
<dbReference type="Gene3D" id="1.10.10.10">
    <property type="entry name" value="Winged helix-like DNA-binding domain superfamily/Winged helix DNA-binding domain"/>
    <property type="match status" value="1"/>
</dbReference>
<evidence type="ECO:0000313" key="2">
    <source>
        <dbReference type="Proteomes" id="UP000032930"/>
    </source>
</evidence>
<evidence type="ECO:0000313" key="1">
    <source>
        <dbReference type="EMBL" id="CDM88205.1"/>
    </source>
</evidence>